<dbReference type="Proteomes" id="UP001378960">
    <property type="component" value="Unassembled WGS sequence"/>
</dbReference>
<organism evidence="3 4">
    <name type="scientific">Pichia kluyveri</name>
    <name type="common">Yeast</name>
    <dbReference type="NCBI Taxonomy" id="36015"/>
    <lineage>
        <taxon>Eukaryota</taxon>
        <taxon>Fungi</taxon>
        <taxon>Dikarya</taxon>
        <taxon>Ascomycota</taxon>
        <taxon>Saccharomycotina</taxon>
        <taxon>Pichiomycetes</taxon>
        <taxon>Pichiales</taxon>
        <taxon>Pichiaceae</taxon>
        <taxon>Pichia</taxon>
    </lineage>
</organism>
<dbReference type="EMBL" id="BTGB01000003">
    <property type="protein sequence ID" value="GMM46353.1"/>
    <property type="molecule type" value="Genomic_DNA"/>
</dbReference>
<accession>A0AAV5R482</accession>
<name>A0AAV5R482_PICKL</name>
<evidence type="ECO:0000259" key="2">
    <source>
        <dbReference type="Pfam" id="PF26147"/>
    </source>
</evidence>
<keyword evidence="4" id="KW-1185">Reference proteome</keyword>
<gene>
    <name evidence="3" type="ORF">DAPK24_029280</name>
</gene>
<dbReference type="InterPro" id="IPR058934">
    <property type="entry name" value="YMC020W-like"/>
</dbReference>
<protein>
    <recommendedName>
        <fullName evidence="2">YMC020W-like alpha/beta hydrolase domain-containing protein</fullName>
    </recommendedName>
</protein>
<evidence type="ECO:0000313" key="3">
    <source>
        <dbReference type="EMBL" id="GMM46353.1"/>
    </source>
</evidence>
<sequence length="458" mass="51572">MSKWSLWTSQSTTNPTESPIDQPHQQQPDAAKSNVSSSPTPSINKPQDPNISNNIVLPSIEESLNKPPIYYNFIPSLLIPSNSLYIKSKPTVFKRVLIIGVHGFFPNKMIRPLIGAPTGTSMKFTQVAEIAIQNWSLENNMKVEIQKIALEKEGKILNRVDFFFEILKNSIDDIKKADFIFVCSHSQGCPVSIILMNKLIEFGLVDTNLQKISILGMAGINIGPFYGMDKSLFIRAYSTIENDSLMELFKFQNFESLQSRKLLESLKKLVINDVKIILVGSIDDQLVPLYSALASHIQHPNIFKAVYIDTSSNTPSFLSRILKLSCILINNGYSDHDFIKEISTPLAGPITGGGHSRIYNDSKVYKLALDFSLKTYSSSNAINQSLKFKPFDITKLGNNSNPFILPWCTRGLFFEVIKKLPNGRNEIDNVFNEFNQWNPQSKILKNVKYRLNGIKAKL</sequence>
<comment type="caution">
    <text evidence="3">The sequence shown here is derived from an EMBL/GenBank/DDBJ whole genome shotgun (WGS) entry which is preliminary data.</text>
</comment>
<dbReference type="PANTHER" id="PTHR47349">
    <property type="entry name" value="CHROMOSOME 8, WHOLE GENOME SHOTGUN SEQUENCE"/>
    <property type="match status" value="1"/>
</dbReference>
<dbReference type="PANTHER" id="PTHR47349:SF1">
    <property type="entry name" value="AER328WP"/>
    <property type="match status" value="1"/>
</dbReference>
<proteinExistence type="predicted"/>
<feature type="region of interest" description="Disordered" evidence="1">
    <location>
        <begin position="1"/>
        <end position="51"/>
    </location>
</feature>
<reference evidence="3 4" key="1">
    <citation type="journal article" date="2023" name="Elife">
        <title>Identification of key yeast species and microbe-microbe interactions impacting larval growth of Drosophila in the wild.</title>
        <authorList>
            <person name="Mure A."/>
            <person name="Sugiura Y."/>
            <person name="Maeda R."/>
            <person name="Honda K."/>
            <person name="Sakurai N."/>
            <person name="Takahashi Y."/>
            <person name="Watada M."/>
            <person name="Katoh T."/>
            <person name="Gotoh A."/>
            <person name="Gotoh Y."/>
            <person name="Taniguchi I."/>
            <person name="Nakamura K."/>
            <person name="Hayashi T."/>
            <person name="Katayama T."/>
            <person name="Uemura T."/>
            <person name="Hattori Y."/>
        </authorList>
    </citation>
    <scope>NUCLEOTIDE SEQUENCE [LARGE SCALE GENOMIC DNA]</scope>
    <source>
        <strain evidence="3 4">PK-24</strain>
    </source>
</reference>
<evidence type="ECO:0000313" key="4">
    <source>
        <dbReference type="Proteomes" id="UP001378960"/>
    </source>
</evidence>
<evidence type="ECO:0000256" key="1">
    <source>
        <dbReference type="SAM" id="MobiDB-lite"/>
    </source>
</evidence>
<dbReference type="InterPro" id="IPR058933">
    <property type="entry name" value="YMC020W-like_ab_hydrolase"/>
</dbReference>
<dbReference type="Pfam" id="PF26147">
    <property type="entry name" value="AB_HYDROLASE_YMC0-YMC35"/>
    <property type="match status" value="1"/>
</dbReference>
<dbReference type="AlphaFoldDB" id="A0AAV5R482"/>
<feature type="domain" description="YMC020W-like alpha/beta hydrolase" evidence="2">
    <location>
        <begin position="82"/>
        <end position="414"/>
    </location>
</feature>